<organism evidence="1 2">
    <name type="scientific">Candidatus Methanofastidiosum methylothiophilum</name>
    <dbReference type="NCBI Taxonomy" id="1705564"/>
    <lineage>
        <taxon>Archaea</taxon>
        <taxon>Methanobacteriati</taxon>
        <taxon>Methanobacteriota</taxon>
        <taxon>Stenosarchaea group</taxon>
        <taxon>Candidatus Methanofastidiosia</taxon>
        <taxon>Candidatus Methanofastidiosales</taxon>
        <taxon>Candidatus Methanofastidiosaceae</taxon>
        <taxon>Candidatus Methanofastidiosum</taxon>
    </lineage>
</organism>
<evidence type="ECO:0000313" key="2">
    <source>
        <dbReference type="Proteomes" id="UP000075398"/>
    </source>
</evidence>
<protein>
    <submittedName>
        <fullName evidence="1">Uncharacterized protein</fullName>
    </submittedName>
</protein>
<dbReference type="EMBL" id="LNGC01000016">
    <property type="protein sequence ID" value="KYC52797.1"/>
    <property type="molecule type" value="Genomic_DNA"/>
</dbReference>
<accession>A0A150J6E2</accession>
<comment type="caution">
    <text evidence="1">The sequence shown here is derived from an EMBL/GenBank/DDBJ whole genome shotgun (WGS) entry which is preliminary data.</text>
</comment>
<reference evidence="1 2" key="1">
    <citation type="journal article" date="2016" name="ISME J.">
        <title>Chasing the elusive Euryarchaeota class WSA2: genomes reveal a uniquely fastidious methyl-reducing methanogen.</title>
        <authorList>
            <person name="Nobu M.K."/>
            <person name="Narihiro T."/>
            <person name="Kuroda K."/>
            <person name="Mei R."/>
            <person name="Liu W.T."/>
        </authorList>
    </citation>
    <scope>NUCLEOTIDE SEQUENCE [LARGE SCALE GENOMIC DNA]</scope>
    <source>
        <strain evidence="1">U1lsi0528_Bin055</strain>
    </source>
</reference>
<name>A0A150J6E2_9EURY</name>
<dbReference type="AlphaFoldDB" id="A0A150J6E2"/>
<proteinExistence type="predicted"/>
<dbReference type="Proteomes" id="UP000075398">
    <property type="component" value="Unassembled WGS sequence"/>
</dbReference>
<sequence length="55" mass="6313">MDVNTCPSCGESHCYNVEGYDAVDKTLIEECVCLHCKAIFENVYELKSQRILERL</sequence>
<evidence type="ECO:0000313" key="1">
    <source>
        <dbReference type="EMBL" id="KYC52797.1"/>
    </source>
</evidence>
<gene>
    <name evidence="1" type="ORF">AMQ22_00588</name>
</gene>